<evidence type="ECO:0000313" key="3">
    <source>
        <dbReference type="Proteomes" id="UP000593563"/>
    </source>
</evidence>
<feature type="compositionally biased region" description="Polar residues" evidence="1">
    <location>
        <begin position="18"/>
        <end position="28"/>
    </location>
</feature>
<proteinExistence type="predicted"/>
<reference evidence="2" key="1">
    <citation type="submission" date="2020-01" db="EMBL/GenBank/DDBJ databases">
        <title>The Celery Genome Sequence Reveals Sequential Paleo-tetraploidization, Resistance Gene Elimination, Karyotype Evolution, and Functional Innovation in Apiales.</title>
        <authorList>
            <person name="Song X."/>
        </authorList>
    </citation>
    <scope>NUCLEOTIDE SEQUENCE</scope>
    <source>
        <tissue evidence="2">Leaf</tissue>
    </source>
</reference>
<feature type="non-terminal residue" evidence="2">
    <location>
        <position position="1"/>
    </location>
</feature>
<sequence length="56" mass="6029">NARNSISSPDYSVPRVGATSSAEQPDPSNQERLDLLSDNHGSISYPGTEIRRDASL</sequence>
<name>A0A6L5B7C9_APIGR</name>
<feature type="non-terminal residue" evidence="2">
    <location>
        <position position="56"/>
    </location>
</feature>
<protein>
    <submittedName>
        <fullName evidence="2">Uncharacterized protein</fullName>
    </submittedName>
</protein>
<evidence type="ECO:0000313" key="2">
    <source>
        <dbReference type="EMBL" id="KAF1001639.1"/>
    </source>
</evidence>
<organism evidence="2 3">
    <name type="scientific">Apium graveolens</name>
    <name type="common">Celery</name>
    <dbReference type="NCBI Taxonomy" id="4045"/>
    <lineage>
        <taxon>Eukaryota</taxon>
        <taxon>Viridiplantae</taxon>
        <taxon>Streptophyta</taxon>
        <taxon>Embryophyta</taxon>
        <taxon>Tracheophyta</taxon>
        <taxon>Spermatophyta</taxon>
        <taxon>Magnoliopsida</taxon>
        <taxon>eudicotyledons</taxon>
        <taxon>Gunneridae</taxon>
        <taxon>Pentapetalae</taxon>
        <taxon>asterids</taxon>
        <taxon>campanulids</taxon>
        <taxon>Apiales</taxon>
        <taxon>Apiaceae</taxon>
        <taxon>Apioideae</taxon>
        <taxon>apioid superclade</taxon>
        <taxon>Apieae</taxon>
        <taxon>Apium</taxon>
    </lineage>
</organism>
<dbReference type="Proteomes" id="UP000593563">
    <property type="component" value="Unassembled WGS sequence"/>
</dbReference>
<accession>A0A6L5B7C9</accession>
<evidence type="ECO:0000256" key="1">
    <source>
        <dbReference type="SAM" id="MobiDB-lite"/>
    </source>
</evidence>
<dbReference type="EMBL" id="WRXP01003415">
    <property type="protein sequence ID" value="KAF1001639.1"/>
    <property type="molecule type" value="Genomic_DNA"/>
</dbReference>
<dbReference type="AlphaFoldDB" id="A0A6L5B7C9"/>
<comment type="caution">
    <text evidence="2">The sequence shown here is derived from an EMBL/GenBank/DDBJ whole genome shotgun (WGS) entry which is preliminary data.</text>
</comment>
<keyword evidence="3" id="KW-1185">Reference proteome</keyword>
<gene>
    <name evidence="2" type="ORF">AG4045_021861</name>
</gene>
<feature type="compositionally biased region" description="Polar residues" evidence="1">
    <location>
        <begin position="1"/>
        <end position="10"/>
    </location>
</feature>
<feature type="region of interest" description="Disordered" evidence="1">
    <location>
        <begin position="1"/>
        <end position="56"/>
    </location>
</feature>